<dbReference type="AlphaFoldDB" id="A0A940WI75"/>
<dbReference type="Gene3D" id="3.30.565.10">
    <property type="entry name" value="Histidine kinase-like ATPase, C-terminal domain"/>
    <property type="match status" value="1"/>
</dbReference>
<dbReference type="SMART" id="SM00304">
    <property type="entry name" value="HAMP"/>
    <property type="match status" value="1"/>
</dbReference>
<proteinExistence type="predicted"/>
<feature type="domain" description="Histidine kinase" evidence="12">
    <location>
        <begin position="147"/>
        <end position="352"/>
    </location>
</feature>
<dbReference type="InterPro" id="IPR036890">
    <property type="entry name" value="HATPase_C_sf"/>
</dbReference>
<dbReference type="PANTHER" id="PTHR45436:SF5">
    <property type="entry name" value="SENSOR HISTIDINE KINASE TRCS"/>
    <property type="match status" value="1"/>
</dbReference>
<keyword evidence="7 14" id="KW-0418">Kinase</keyword>
<gene>
    <name evidence="14" type="ORF">JOL79_05235</name>
</gene>
<evidence type="ECO:0000256" key="10">
    <source>
        <dbReference type="ARBA" id="ARBA00023136"/>
    </source>
</evidence>
<dbReference type="SMART" id="SM00388">
    <property type="entry name" value="HisKA"/>
    <property type="match status" value="1"/>
</dbReference>
<dbReference type="SUPFAM" id="SSF158472">
    <property type="entry name" value="HAMP domain-like"/>
    <property type="match status" value="1"/>
</dbReference>
<reference evidence="14" key="1">
    <citation type="submission" date="2021-02" db="EMBL/GenBank/DDBJ databases">
        <title>Draft genome sequence of Microbispora sp. RL4-1S isolated from rice leaves in Thailand.</title>
        <authorList>
            <person name="Muangham S."/>
            <person name="Duangmal K."/>
        </authorList>
    </citation>
    <scope>NUCLEOTIDE SEQUENCE</scope>
    <source>
        <strain evidence="14">RL4-1S</strain>
    </source>
</reference>
<dbReference type="InterPro" id="IPR036097">
    <property type="entry name" value="HisK_dim/P_sf"/>
</dbReference>
<dbReference type="Gene3D" id="1.10.287.130">
    <property type="match status" value="1"/>
</dbReference>
<evidence type="ECO:0000256" key="7">
    <source>
        <dbReference type="ARBA" id="ARBA00022777"/>
    </source>
</evidence>
<dbReference type="CDD" id="cd06225">
    <property type="entry name" value="HAMP"/>
    <property type="match status" value="1"/>
</dbReference>
<evidence type="ECO:0000256" key="9">
    <source>
        <dbReference type="ARBA" id="ARBA00023012"/>
    </source>
</evidence>
<dbReference type="GO" id="GO:0000155">
    <property type="term" value="F:phosphorelay sensor kinase activity"/>
    <property type="evidence" value="ECO:0007669"/>
    <property type="project" value="InterPro"/>
</dbReference>
<keyword evidence="4" id="KW-0597">Phosphoprotein</keyword>
<dbReference type="InterPro" id="IPR005467">
    <property type="entry name" value="His_kinase_dom"/>
</dbReference>
<dbReference type="PRINTS" id="PR00344">
    <property type="entry name" value="BCTRLSENSOR"/>
</dbReference>
<dbReference type="Gene3D" id="6.10.340.10">
    <property type="match status" value="1"/>
</dbReference>
<comment type="caution">
    <text evidence="14">The sequence shown here is derived from an EMBL/GenBank/DDBJ whole genome shotgun (WGS) entry which is preliminary data.</text>
</comment>
<evidence type="ECO:0000313" key="15">
    <source>
        <dbReference type="Proteomes" id="UP000674234"/>
    </source>
</evidence>
<organism evidence="14 15">
    <name type="scientific">Microbispora oryzae</name>
    <dbReference type="NCBI Taxonomy" id="2806554"/>
    <lineage>
        <taxon>Bacteria</taxon>
        <taxon>Bacillati</taxon>
        <taxon>Actinomycetota</taxon>
        <taxon>Actinomycetes</taxon>
        <taxon>Streptosporangiales</taxon>
        <taxon>Streptosporangiaceae</taxon>
        <taxon>Microbispora</taxon>
    </lineage>
</organism>
<dbReference type="Pfam" id="PF00672">
    <property type="entry name" value="HAMP"/>
    <property type="match status" value="1"/>
</dbReference>
<evidence type="ECO:0000256" key="11">
    <source>
        <dbReference type="SAM" id="Phobius"/>
    </source>
</evidence>
<evidence type="ECO:0000313" key="14">
    <source>
        <dbReference type="EMBL" id="MBP2703203.1"/>
    </source>
</evidence>
<keyword evidence="15" id="KW-1185">Reference proteome</keyword>
<dbReference type="SMART" id="SM00387">
    <property type="entry name" value="HATPase_c"/>
    <property type="match status" value="1"/>
</dbReference>
<dbReference type="PROSITE" id="PS50885">
    <property type="entry name" value="HAMP"/>
    <property type="match status" value="1"/>
</dbReference>
<dbReference type="Proteomes" id="UP000674234">
    <property type="component" value="Unassembled WGS sequence"/>
</dbReference>
<dbReference type="EC" id="2.7.13.3" evidence="3"/>
<dbReference type="PROSITE" id="PS50109">
    <property type="entry name" value="HIS_KIN"/>
    <property type="match status" value="1"/>
</dbReference>
<evidence type="ECO:0000256" key="1">
    <source>
        <dbReference type="ARBA" id="ARBA00000085"/>
    </source>
</evidence>
<evidence type="ECO:0000256" key="8">
    <source>
        <dbReference type="ARBA" id="ARBA00022989"/>
    </source>
</evidence>
<name>A0A940WI75_9ACTN</name>
<evidence type="ECO:0000256" key="5">
    <source>
        <dbReference type="ARBA" id="ARBA00022679"/>
    </source>
</evidence>
<dbReference type="SUPFAM" id="SSF47384">
    <property type="entry name" value="Homodimeric domain of signal transducing histidine kinase"/>
    <property type="match status" value="1"/>
</dbReference>
<evidence type="ECO:0000259" key="12">
    <source>
        <dbReference type="PROSITE" id="PS50109"/>
    </source>
</evidence>
<comment type="subcellular location">
    <subcellularLocation>
        <location evidence="2">Cell membrane</location>
    </subcellularLocation>
</comment>
<dbReference type="RefSeq" id="WP_210154493.1">
    <property type="nucleotide sequence ID" value="NZ_JAFCNB010000002.1"/>
</dbReference>
<dbReference type="CDD" id="cd00075">
    <property type="entry name" value="HATPase"/>
    <property type="match status" value="1"/>
</dbReference>
<dbReference type="Pfam" id="PF02518">
    <property type="entry name" value="HATPase_c"/>
    <property type="match status" value="1"/>
</dbReference>
<evidence type="ECO:0000256" key="3">
    <source>
        <dbReference type="ARBA" id="ARBA00012438"/>
    </source>
</evidence>
<dbReference type="PANTHER" id="PTHR45436">
    <property type="entry name" value="SENSOR HISTIDINE KINASE YKOH"/>
    <property type="match status" value="1"/>
</dbReference>
<dbReference type="CDD" id="cd00082">
    <property type="entry name" value="HisKA"/>
    <property type="match status" value="1"/>
</dbReference>
<evidence type="ECO:0000259" key="13">
    <source>
        <dbReference type="PROSITE" id="PS50885"/>
    </source>
</evidence>
<dbReference type="InterPro" id="IPR003660">
    <property type="entry name" value="HAMP_dom"/>
</dbReference>
<dbReference type="GO" id="GO:0005886">
    <property type="term" value="C:plasma membrane"/>
    <property type="evidence" value="ECO:0007669"/>
    <property type="project" value="UniProtKB-SubCell"/>
</dbReference>
<keyword evidence="5" id="KW-0808">Transferase</keyword>
<comment type="catalytic activity">
    <reaction evidence="1">
        <text>ATP + protein L-histidine = ADP + protein N-phospho-L-histidine.</text>
        <dbReference type="EC" id="2.7.13.3"/>
    </reaction>
</comment>
<keyword evidence="9" id="KW-0902">Two-component regulatory system</keyword>
<sequence length="352" mass="37079">MKLRLRLALASALAGALSVIAVSLAAYLVTSRRVEGALGLFGGGADRRPTGVLAALADIDDLGWPFFVVTLGGLVLSGTLGWLAARAALRPVKALQDAVSRVAATRDLTTRIGAVRDDELGGLAESFNTMLDALERSIQAQKRLVADASHELRTPLTAVRTNVELLMGGRLPEDEREEVSRAVINGLEELTALVSDVVELARDEEPQALVERLRFDQLVAREVSRATGHWPATTYVLSVEPTMVRGVPDRLARAVANLLDNAAKYGPRGGEVEVTLHGGVLTVRDHGPGIAPEDLPHVFDRFYRAPAARALPGSGLGLAIVGQVVDSHGGSVTATAASGGGTLVRLTLPPDD</sequence>
<evidence type="ECO:0000256" key="2">
    <source>
        <dbReference type="ARBA" id="ARBA00004236"/>
    </source>
</evidence>
<protein>
    <recommendedName>
        <fullName evidence="3">histidine kinase</fullName>
        <ecNumber evidence="3">2.7.13.3</ecNumber>
    </recommendedName>
</protein>
<dbReference type="Pfam" id="PF00512">
    <property type="entry name" value="HisKA"/>
    <property type="match status" value="1"/>
</dbReference>
<dbReference type="InterPro" id="IPR003661">
    <property type="entry name" value="HisK_dim/P_dom"/>
</dbReference>
<dbReference type="InterPro" id="IPR004358">
    <property type="entry name" value="Sig_transdc_His_kin-like_C"/>
</dbReference>
<accession>A0A940WI75</accession>
<dbReference type="InterPro" id="IPR050428">
    <property type="entry name" value="TCS_sensor_his_kinase"/>
</dbReference>
<evidence type="ECO:0000256" key="4">
    <source>
        <dbReference type="ARBA" id="ARBA00022553"/>
    </source>
</evidence>
<dbReference type="SUPFAM" id="SSF55874">
    <property type="entry name" value="ATPase domain of HSP90 chaperone/DNA topoisomerase II/histidine kinase"/>
    <property type="match status" value="1"/>
</dbReference>
<keyword evidence="10 11" id="KW-0472">Membrane</keyword>
<keyword evidence="6 11" id="KW-0812">Transmembrane</keyword>
<feature type="domain" description="HAMP" evidence="13">
    <location>
        <begin position="86"/>
        <end position="139"/>
    </location>
</feature>
<dbReference type="InterPro" id="IPR003594">
    <property type="entry name" value="HATPase_dom"/>
</dbReference>
<keyword evidence="8 11" id="KW-1133">Transmembrane helix</keyword>
<dbReference type="EMBL" id="JAFCNB010000002">
    <property type="protein sequence ID" value="MBP2703203.1"/>
    <property type="molecule type" value="Genomic_DNA"/>
</dbReference>
<evidence type="ECO:0000256" key="6">
    <source>
        <dbReference type="ARBA" id="ARBA00022692"/>
    </source>
</evidence>
<feature type="transmembrane region" description="Helical" evidence="11">
    <location>
        <begin position="62"/>
        <end position="85"/>
    </location>
</feature>